<evidence type="ECO:0000256" key="7">
    <source>
        <dbReference type="SAM" id="MobiDB-lite"/>
    </source>
</evidence>
<dbReference type="InterPro" id="IPR038377">
    <property type="entry name" value="Na/Glc_symporter_sf"/>
</dbReference>
<feature type="transmembrane region" description="Helical" evidence="8">
    <location>
        <begin position="633"/>
        <end position="652"/>
    </location>
</feature>
<dbReference type="NCBIfam" id="TIGR00813">
    <property type="entry name" value="sss"/>
    <property type="match status" value="1"/>
</dbReference>
<protein>
    <submittedName>
        <fullName evidence="9">Uncharacterized protein</fullName>
    </submittedName>
</protein>
<feature type="transmembrane region" description="Helical" evidence="8">
    <location>
        <begin position="504"/>
        <end position="525"/>
    </location>
</feature>
<feature type="transmembrane region" description="Helical" evidence="8">
    <location>
        <begin position="43"/>
        <end position="63"/>
    </location>
</feature>
<dbReference type="Proteomes" id="UP001186944">
    <property type="component" value="Unassembled WGS sequence"/>
</dbReference>
<feature type="transmembrane region" description="Helical" evidence="8">
    <location>
        <begin position="292"/>
        <end position="312"/>
    </location>
</feature>
<feature type="transmembrane region" description="Helical" evidence="8">
    <location>
        <begin position="160"/>
        <end position="185"/>
    </location>
</feature>
<evidence type="ECO:0000256" key="5">
    <source>
        <dbReference type="ARBA" id="ARBA00023136"/>
    </source>
</evidence>
<feature type="transmembrane region" description="Helical" evidence="8">
    <location>
        <begin position="462"/>
        <end position="484"/>
    </location>
</feature>
<dbReference type="Pfam" id="PF00474">
    <property type="entry name" value="SSF"/>
    <property type="match status" value="1"/>
</dbReference>
<evidence type="ECO:0000313" key="10">
    <source>
        <dbReference type="Proteomes" id="UP001186944"/>
    </source>
</evidence>
<feature type="transmembrane region" description="Helical" evidence="8">
    <location>
        <begin position="83"/>
        <end position="105"/>
    </location>
</feature>
<dbReference type="EMBL" id="VSWD01000011">
    <property type="protein sequence ID" value="KAK3087649.1"/>
    <property type="molecule type" value="Genomic_DNA"/>
</dbReference>
<evidence type="ECO:0000256" key="2">
    <source>
        <dbReference type="ARBA" id="ARBA00006434"/>
    </source>
</evidence>
<feature type="region of interest" description="Disordered" evidence="7">
    <location>
        <begin position="566"/>
        <end position="592"/>
    </location>
</feature>
<dbReference type="GO" id="GO:0005886">
    <property type="term" value="C:plasma membrane"/>
    <property type="evidence" value="ECO:0007669"/>
    <property type="project" value="TreeGrafter"/>
</dbReference>
<evidence type="ECO:0000256" key="6">
    <source>
        <dbReference type="RuleBase" id="RU362091"/>
    </source>
</evidence>
<sequence length="653" mass="72157">MATKGLDHWADIVVVVLYFLAIIGIGLWTLCRPNRGNVKSYFLAGRSMPWIAVGASLFSSNIGAEHFVGLAGAGASSGIALVLFEWFVVFLILICGWIILPVYISSGVYTLPEYMERRHGGPLIRIYLSCLALVLYVVTKLSASIFAGSLFIQLALGWDMYASIAVLLTVTGILTVLGGLTAVMYTDTFQTAVMVIGAFIVMGLGFREVGSLQSLEQKYMGAIPQIRSENSTCGMPNKDAFHLFLDPAASDYPWPGLVLQSTLGCVWYWCFDQVIVQRSLAAKNISNAKGGSLVAGYLKLLPLFLLIFPGMISRVLYPNEVACVDPVECKKYCDNPVGCSNIAYPKLVLELLPLGLRGLLMAVMLSAIMSSLTSIFNSSSTVFTMDLWRRARPNASQRELLIVGRVFIAVMCTLSILWIPLVKSSKGGRIFTYMTASEGYIASPIGILFLFSIFWKRTTQTGAFAGLLCGNIVGGIRLILEFVFPAPTCGEPETRPEILYKVNYLYFCQMLLFLCACVTVVVSLLTNPRSDDELHGMTWWTRHKAEKVDREEDVKGQNDNEEIMMKANSSSISKDEESQVRQSEDKHNALPQSSRTKRIITFLCGLQESGTDPEFTVIQRKTFLAEKPIQKKLLNLNAVLLIVVIAFLTGYFR</sequence>
<feature type="transmembrane region" description="Helical" evidence="8">
    <location>
        <begin position="126"/>
        <end position="154"/>
    </location>
</feature>
<keyword evidence="5 8" id="KW-0472">Membrane</keyword>
<dbReference type="PANTHER" id="PTHR11819">
    <property type="entry name" value="SOLUTE CARRIER FAMILY 5"/>
    <property type="match status" value="1"/>
</dbReference>
<dbReference type="InterPro" id="IPR001734">
    <property type="entry name" value="Na/solute_symporter"/>
</dbReference>
<feature type="transmembrane region" description="Helical" evidence="8">
    <location>
        <begin position="192"/>
        <end position="210"/>
    </location>
</feature>
<name>A0AA88XKU6_PINIB</name>
<accession>A0AA88XKU6</accession>
<dbReference type="PANTHER" id="PTHR11819:SF195">
    <property type="entry name" value="SODIUM_GLUCOSE COTRANSPORTER 4"/>
    <property type="match status" value="1"/>
</dbReference>
<comment type="similarity">
    <text evidence="2 6">Belongs to the sodium:solute symporter (SSF) (TC 2.A.21) family.</text>
</comment>
<dbReference type="AlphaFoldDB" id="A0AA88XKU6"/>
<comment type="caution">
    <text evidence="9">The sequence shown here is derived from an EMBL/GenBank/DDBJ whole genome shotgun (WGS) entry which is preliminary data.</text>
</comment>
<evidence type="ECO:0000256" key="8">
    <source>
        <dbReference type="SAM" id="Phobius"/>
    </source>
</evidence>
<feature type="transmembrane region" description="Helical" evidence="8">
    <location>
        <begin position="359"/>
        <end position="379"/>
    </location>
</feature>
<feature type="transmembrane region" description="Helical" evidence="8">
    <location>
        <begin position="400"/>
        <end position="419"/>
    </location>
</feature>
<evidence type="ECO:0000256" key="4">
    <source>
        <dbReference type="ARBA" id="ARBA00022989"/>
    </source>
</evidence>
<proteinExistence type="inferred from homology"/>
<dbReference type="Gene3D" id="1.20.1730.10">
    <property type="entry name" value="Sodium/glucose cotransporter"/>
    <property type="match status" value="1"/>
</dbReference>
<gene>
    <name evidence="9" type="ORF">FSP39_008724</name>
</gene>
<evidence type="ECO:0000256" key="3">
    <source>
        <dbReference type="ARBA" id="ARBA00022692"/>
    </source>
</evidence>
<keyword evidence="3 8" id="KW-0812">Transmembrane</keyword>
<feature type="compositionally biased region" description="Basic and acidic residues" evidence="7">
    <location>
        <begin position="573"/>
        <end position="588"/>
    </location>
</feature>
<feature type="transmembrane region" description="Helical" evidence="8">
    <location>
        <begin position="12"/>
        <end position="31"/>
    </location>
</feature>
<reference evidence="9" key="1">
    <citation type="submission" date="2019-08" db="EMBL/GenBank/DDBJ databases">
        <title>The improved chromosome-level genome for the pearl oyster Pinctada fucata martensii using PacBio sequencing and Hi-C.</title>
        <authorList>
            <person name="Zheng Z."/>
        </authorList>
    </citation>
    <scope>NUCLEOTIDE SEQUENCE</scope>
    <source>
        <strain evidence="9">ZZ-2019</strain>
        <tissue evidence="9">Adductor muscle</tissue>
    </source>
</reference>
<keyword evidence="4 8" id="KW-1133">Transmembrane helix</keyword>
<comment type="subcellular location">
    <subcellularLocation>
        <location evidence="1">Membrane</location>
        <topology evidence="1">Multi-pass membrane protein</topology>
    </subcellularLocation>
</comment>
<evidence type="ECO:0000256" key="1">
    <source>
        <dbReference type="ARBA" id="ARBA00004141"/>
    </source>
</evidence>
<organism evidence="9 10">
    <name type="scientific">Pinctada imbricata</name>
    <name type="common">Atlantic pearl-oyster</name>
    <name type="synonym">Pinctada martensii</name>
    <dbReference type="NCBI Taxonomy" id="66713"/>
    <lineage>
        <taxon>Eukaryota</taxon>
        <taxon>Metazoa</taxon>
        <taxon>Spiralia</taxon>
        <taxon>Lophotrochozoa</taxon>
        <taxon>Mollusca</taxon>
        <taxon>Bivalvia</taxon>
        <taxon>Autobranchia</taxon>
        <taxon>Pteriomorphia</taxon>
        <taxon>Pterioida</taxon>
        <taxon>Pterioidea</taxon>
        <taxon>Pteriidae</taxon>
        <taxon>Pinctada</taxon>
    </lineage>
</organism>
<keyword evidence="10" id="KW-1185">Reference proteome</keyword>
<feature type="transmembrane region" description="Helical" evidence="8">
    <location>
        <begin position="439"/>
        <end position="455"/>
    </location>
</feature>
<evidence type="ECO:0000313" key="9">
    <source>
        <dbReference type="EMBL" id="KAK3087649.1"/>
    </source>
</evidence>
<dbReference type="GO" id="GO:0005412">
    <property type="term" value="F:D-glucose:sodium symporter activity"/>
    <property type="evidence" value="ECO:0007669"/>
    <property type="project" value="TreeGrafter"/>
</dbReference>
<feature type="transmembrane region" description="Helical" evidence="8">
    <location>
        <begin position="252"/>
        <end position="271"/>
    </location>
</feature>
<dbReference type="PROSITE" id="PS50283">
    <property type="entry name" value="NA_SOLUT_SYMP_3"/>
    <property type="match status" value="1"/>
</dbReference>